<protein>
    <submittedName>
        <fullName evidence="1">Uncharacterized protein</fullName>
    </submittedName>
</protein>
<reference evidence="1" key="1">
    <citation type="submission" date="2019-11" db="EMBL/GenBank/DDBJ databases">
        <authorList>
            <person name="Feng L."/>
        </authorList>
    </citation>
    <scope>NUCLEOTIDE SEQUENCE</scope>
    <source>
        <strain evidence="1">CAmalonaticusLFYP1</strain>
    </source>
</reference>
<proteinExistence type="predicted"/>
<organism evidence="1">
    <name type="scientific">Citrobacter amalonaticus</name>
    <dbReference type="NCBI Taxonomy" id="35703"/>
    <lineage>
        <taxon>Bacteria</taxon>
        <taxon>Pseudomonadati</taxon>
        <taxon>Pseudomonadota</taxon>
        <taxon>Gammaproteobacteria</taxon>
        <taxon>Enterobacterales</taxon>
        <taxon>Enterobacteriaceae</taxon>
        <taxon>Citrobacter</taxon>
    </lineage>
</organism>
<accession>A0A6N2W7W5</accession>
<dbReference type="Pfam" id="PF10934">
    <property type="entry name" value="Sheath_initiator"/>
    <property type="match status" value="1"/>
</dbReference>
<dbReference type="EMBL" id="CACRTI010000004">
    <property type="protein sequence ID" value="VYT37052.1"/>
    <property type="molecule type" value="Genomic_DNA"/>
</dbReference>
<dbReference type="AlphaFoldDB" id="A0A6N2W7W5"/>
<gene>
    <name evidence="1" type="ORF">CALFYP1_04252</name>
</gene>
<name>A0A6N2W7W5_CITAM</name>
<dbReference type="InterPro" id="IPR020288">
    <property type="entry name" value="Sheath_initiator"/>
</dbReference>
<evidence type="ECO:0000313" key="1">
    <source>
        <dbReference type="EMBL" id="VYT37052.1"/>
    </source>
</evidence>
<sequence length="119" mass="13084">MTYRTMQLDTSTWDLTLDGSGNIAIADEVYSVAQDVASACLVFSGECYYDNTLGIPWKSDVLGKRPTPGYVAQKLQTEAKKLPIVDQALATVFFDKNTRRMRGTIRVTDINGNIATATI</sequence>
<dbReference type="RefSeq" id="WP_156595447.1">
    <property type="nucleotide sequence ID" value="NZ_CACRTI010000004.1"/>
</dbReference>